<dbReference type="SUPFAM" id="SSF103506">
    <property type="entry name" value="Mitochondrial carrier"/>
    <property type="match status" value="1"/>
</dbReference>
<evidence type="ECO:0000256" key="2">
    <source>
        <dbReference type="ARBA" id="ARBA00006375"/>
    </source>
</evidence>
<evidence type="ECO:0000256" key="23">
    <source>
        <dbReference type="RuleBase" id="RU000488"/>
    </source>
</evidence>
<dbReference type="PANTHER" id="PTHR45624:SF61">
    <property type="entry name" value="MITOCHONDRIAL BASIC AMINO ACIDS TRANSPORTER"/>
    <property type="match status" value="1"/>
</dbReference>
<dbReference type="FunFam" id="1.50.40.10:FF:000037">
    <property type="entry name" value="Solute carrier family 25 member 29"/>
    <property type="match status" value="1"/>
</dbReference>
<evidence type="ECO:0000256" key="18">
    <source>
        <dbReference type="ARBA" id="ARBA00076491"/>
    </source>
</evidence>
<dbReference type="AlphaFoldDB" id="A0AAE1HW08"/>
<comment type="catalytic activity">
    <reaction evidence="16">
        <text>N(omega)-methyl-L-arginine(in) + L-arginine(out) = N(omega)-methyl-L-arginine(out) + L-arginine(in)</text>
        <dbReference type="Rhea" id="RHEA:72803"/>
        <dbReference type="ChEBI" id="CHEBI:32682"/>
        <dbReference type="ChEBI" id="CHEBI:114953"/>
    </reaction>
</comment>
<comment type="caution">
    <text evidence="24">The sequence shown here is derived from an EMBL/GenBank/DDBJ whole genome shotgun (WGS) entry which is preliminary data.</text>
</comment>
<evidence type="ECO:0000256" key="16">
    <source>
        <dbReference type="ARBA" id="ARBA00052673"/>
    </source>
</evidence>
<feature type="repeat" description="Solcar" evidence="22">
    <location>
        <begin position="2"/>
        <end position="86"/>
    </location>
</feature>
<evidence type="ECO:0000256" key="9">
    <source>
        <dbReference type="ARBA" id="ARBA00023128"/>
    </source>
</evidence>
<feature type="repeat" description="Solcar" evidence="22">
    <location>
        <begin position="193"/>
        <end position="281"/>
    </location>
</feature>
<evidence type="ECO:0000256" key="20">
    <source>
        <dbReference type="ARBA" id="ARBA00079387"/>
    </source>
</evidence>
<keyword evidence="25" id="KW-1185">Reference proteome</keyword>
<protein>
    <recommendedName>
        <fullName evidence="17">Mitochondrial basic amino acids transporter</fullName>
    </recommendedName>
    <alternativeName>
        <fullName evidence="21">Carnitine/acylcarnitine translocase-like</fullName>
    </alternativeName>
    <alternativeName>
        <fullName evidence="20">Mitochondrial carnitine/acylcarnitine carrier protein CACL</fullName>
    </alternativeName>
    <alternativeName>
        <fullName evidence="19">Mitochondrial ornithine transporter 3</fullName>
    </alternativeName>
    <alternativeName>
        <fullName evidence="18">Solute carrier family 25 member 29</fullName>
    </alternativeName>
</protein>
<evidence type="ECO:0000256" key="7">
    <source>
        <dbReference type="ARBA" id="ARBA00022970"/>
    </source>
</evidence>
<dbReference type="GO" id="GO:1990575">
    <property type="term" value="P:mitochondrial L-ornithine transmembrane transport"/>
    <property type="evidence" value="ECO:0007669"/>
    <property type="project" value="TreeGrafter"/>
</dbReference>
<dbReference type="GO" id="GO:0005743">
    <property type="term" value="C:mitochondrial inner membrane"/>
    <property type="evidence" value="ECO:0007669"/>
    <property type="project" value="UniProtKB-SubCell"/>
</dbReference>
<name>A0AAE1HW08_9NEOP</name>
<evidence type="ECO:0000256" key="17">
    <source>
        <dbReference type="ARBA" id="ARBA00071763"/>
    </source>
</evidence>
<evidence type="ECO:0000256" key="15">
    <source>
        <dbReference type="ARBA" id="ARBA00051921"/>
    </source>
</evidence>
<organism evidence="24 25">
    <name type="scientific">Frankliniella fusca</name>
    <dbReference type="NCBI Taxonomy" id="407009"/>
    <lineage>
        <taxon>Eukaryota</taxon>
        <taxon>Metazoa</taxon>
        <taxon>Ecdysozoa</taxon>
        <taxon>Arthropoda</taxon>
        <taxon>Hexapoda</taxon>
        <taxon>Insecta</taxon>
        <taxon>Pterygota</taxon>
        <taxon>Neoptera</taxon>
        <taxon>Paraneoptera</taxon>
        <taxon>Thysanoptera</taxon>
        <taxon>Terebrantia</taxon>
        <taxon>Thripoidea</taxon>
        <taxon>Thripidae</taxon>
        <taxon>Frankliniella</taxon>
    </lineage>
</organism>
<evidence type="ECO:0000256" key="6">
    <source>
        <dbReference type="ARBA" id="ARBA00022792"/>
    </source>
</evidence>
<dbReference type="Pfam" id="PF00153">
    <property type="entry name" value="Mito_carr"/>
    <property type="match status" value="3"/>
</dbReference>
<dbReference type="EMBL" id="JAHWGI010001301">
    <property type="protein sequence ID" value="KAK3927856.1"/>
    <property type="molecule type" value="Genomic_DNA"/>
</dbReference>
<gene>
    <name evidence="24" type="ORF">KUF71_016141</name>
</gene>
<evidence type="ECO:0000256" key="11">
    <source>
        <dbReference type="ARBA" id="ARBA00049090"/>
    </source>
</evidence>
<evidence type="ECO:0000256" key="12">
    <source>
        <dbReference type="ARBA" id="ARBA00050592"/>
    </source>
</evidence>
<dbReference type="InterPro" id="IPR023395">
    <property type="entry name" value="MCP_dom_sf"/>
</dbReference>
<accession>A0AAE1HW08</accession>
<comment type="similarity">
    <text evidence="2 23">Belongs to the mitochondrial carrier (TC 2.A.29) family.</text>
</comment>
<dbReference type="PANTHER" id="PTHR45624">
    <property type="entry name" value="MITOCHONDRIAL BASIC AMINO ACIDS TRANSPORTER-RELATED"/>
    <property type="match status" value="1"/>
</dbReference>
<comment type="subcellular location">
    <subcellularLocation>
        <location evidence="1">Mitochondrion inner membrane</location>
        <topology evidence="1">Multi-pass membrane protein</topology>
    </subcellularLocation>
</comment>
<dbReference type="InterPro" id="IPR050567">
    <property type="entry name" value="Mitochondrial_Carrier"/>
</dbReference>
<evidence type="ECO:0000313" key="25">
    <source>
        <dbReference type="Proteomes" id="UP001219518"/>
    </source>
</evidence>
<keyword evidence="3 23" id="KW-0813">Transport</keyword>
<reference evidence="24" key="2">
    <citation type="journal article" date="2023" name="BMC Genomics">
        <title>Pest status, molecular evolution, and epigenetic factors derived from the genome assembly of Frankliniella fusca, a thysanopteran phytovirus vector.</title>
        <authorList>
            <person name="Catto M.A."/>
            <person name="Labadie P.E."/>
            <person name="Jacobson A.L."/>
            <person name="Kennedy G.G."/>
            <person name="Srinivasan R."/>
            <person name="Hunt B.G."/>
        </authorList>
    </citation>
    <scope>NUCLEOTIDE SEQUENCE</scope>
    <source>
        <strain evidence="24">PL_HMW_Pooled</strain>
    </source>
</reference>
<comment type="catalytic activity">
    <reaction evidence="12">
        <text>L-histidine(out) = L-histidine(in)</text>
        <dbReference type="Rhea" id="RHEA:72807"/>
        <dbReference type="ChEBI" id="CHEBI:57595"/>
    </reaction>
</comment>
<evidence type="ECO:0000256" key="13">
    <source>
        <dbReference type="ARBA" id="ARBA00050768"/>
    </source>
</evidence>
<dbReference type="InterPro" id="IPR002067">
    <property type="entry name" value="MCP"/>
</dbReference>
<evidence type="ECO:0000313" key="24">
    <source>
        <dbReference type="EMBL" id="KAK3927856.1"/>
    </source>
</evidence>
<keyword evidence="5" id="KW-0677">Repeat</keyword>
<feature type="repeat" description="Solcar" evidence="22">
    <location>
        <begin position="101"/>
        <end position="189"/>
    </location>
</feature>
<evidence type="ECO:0000256" key="14">
    <source>
        <dbReference type="ARBA" id="ARBA00051045"/>
    </source>
</evidence>
<dbReference type="GO" id="GO:0005289">
    <property type="term" value="F:high-affinity L-arginine transmembrane transporter activity"/>
    <property type="evidence" value="ECO:0007669"/>
    <property type="project" value="TreeGrafter"/>
</dbReference>
<evidence type="ECO:0000256" key="10">
    <source>
        <dbReference type="ARBA" id="ARBA00023136"/>
    </source>
</evidence>
<dbReference type="InterPro" id="IPR018108">
    <property type="entry name" value="MCP_transmembrane"/>
</dbReference>
<dbReference type="Proteomes" id="UP001219518">
    <property type="component" value="Unassembled WGS sequence"/>
</dbReference>
<dbReference type="Gene3D" id="1.50.40.10">
    <property type="entry name" value="Mitochondrial carrier domain"/>
    <property type="match status" value="1"/>
</dbReference>
<comment type="catalytic activity">
    <reaction evidence="11">
        <text>L-lysine(out) + L-arginine(in) = L-lysine(in) + L-arginine(out)</text>
        <dbReference type="Rhea" id="RHEA:70827"/>
        <dbReference type="ChEBI" id="CHEBI:32551"/>
        <dbReference type="ChEBI" id="CHEBI:32682"/>
    </reaction>
</comment>
<reference evidence="24" key="1">
    <citation type="submission" date="2021-07" db="EMBL/GenBank/DDBJ databases">
        <authorList>
            <person name="Catto M.A."/>
            <person name="Jacobson A."/>
            <person name="Kennedy G."/>
            <person name="Labadie P."/>
            <person name="Hunt B.G."/>
            <person name="Srinivasan R."/>
        </authorList>
    </citation>
    <scope>NUCLEOTIDE SEQUENCE</scope>
    <source>
        <strain evidence="24">PL_HMW_Pooled</strain>
        <tissue evidence="24">Head</tissue>
    </source>
</reference>
<comment type="catalytic activity">
    <reaction evidence="15">
        <text>L-ornithine(in) + L-arginine(out) = L-ornithine(out) + L-arginine(in)</text>
        <dbReference type="Rhea" id="RHEA:34991"/>
        <dbReference type="ChEBI" id="CHEBI:32682"/>
        <dbReference type="ChEBI" id="CHEBI:46911"/>
    </reaction>
</comment>
<dbReference type="PROSITE" id="PS50920">
    <property type="entry name" value="SOLCAR"/>
    <property type="match status" value="3"/>
</dbReference>
<comment type="catalytic activity">
    <reaction evidence="13">
        <text>L-histidine(out) + L-arginine(in) = L-histidine(in) + L-arginine(out)</text>
        <dbReference type="Rhea" id="RHEA:71063"/>
        <dbReference type="ChEBI" id="CHEBI:32682"/>
        <dbReference type="ChEBI" id="CHEBI:57595"/>
    </reaction>
</comment>
<comment type="catalytic activity">
    <reaction evidence="14">
        <text>L-homoarginine(in) + L-arginine(out) = L-homoarginine(out) + L-arginine(in)</text>
        <dbReference type="Rhea" id="RHEA:72799"/>
        <dbReference type="ChEBI" id="CHEBI:32682"/>
        <dbReference type="ChEBI" id="CHEBI:143006"/>
    </reaction>
</comment>
<keyword evidence="4 22" id="KW-0812">Transmembrane</keyword>
<keyword evidence="9" id="KW-0496">Mitochondrion</keyword>
<keyword evidence="10 22" id="KW-0472">Membrane</keyword>
<keyword evidence="6" id="KW-0999">Mitochondrion inner membrane</keyword>
<keyword evidence="7" id="KW-0029">Amino-acid transport</keyword>
<dbReference type="PRINTS" id="PR00926">
    <property type="entry name" value="MITOCARRIER"/>
</dbReference>
<evidence type="ECO:0000256" key="19">
    <source>
        <dbReference type="ARBA" id="ARBA00078745"/>
    </source>
</evidence>
<evidence type="ECO:0000256" key="4">
    <source>
        <dbReference type="ARBA" id="ARBA00022692"/>
    </source>
</evidence>
<evidence type="ECO:0000256" key="5">
    <source>
        <dbReference type="ARBA" id="ARBA00022737"/>
    </source>
</evidence>
<keyword evidence="8" id="KW-1133">Transmembrane helix</keyword>
<evidence type="ECO:0000256" key="21">
    <source>
        <dbReference type="ARBA" id="ARBA00080567"/>
    </source>
</evidence>
<proteinExistence type="inferred from homology"/>
<evidence type="ECO:0000256" key="3">
    <source>
        <dbReference type="ARBA" id="ARBA00022448"/>
    </source>
</evidence>
<evidence type="ECO:0000256" key="22">
    <source>
        <dbReference type="PROSITE-ProRule" id="PRU00282"/>
    </source>
</evidence>
<sequence>MALDFFAGCVGGCAGVLVGHPFDTIKVRLQTQDPARPRYAGTLHCLRTMIKEESVRGLYKGVTSPLAGVSLVNALVFGVYGNVQRQLDGSSSTSSTASSSSSLATHALAGGAAGAVQSVACSPVELAKTRLQLQADGGAARYTGPVDCLRQVWRAEGTRGIFRGFGPTLTREVPAFSVYFASYEWMTRGDGQVPTWQLLLAGGTAGTISWVLTYPVDVVKSRVQADGLVGARRYRGALHCLGASMAAEGPGFLFRGLSSTILRAFPTNAATFAAVAWTMRLLQGAEDAVQGAVQDAVQDVARVPAVLAAELEHQQQHAVDWLAARCPLESYEL</sequence>
<evidence type="ECO:0000256" key="1">
    <source>
        <dbReference type="ARBA" id="ARBA00004448"/>
    </source>
</evidence>
<evidence type="ECO:0000256" key="8">
    <source>
        <dbReference type="ARBA" id="ARBA00022989"/>
    </source>
</evidence>